<accession>A0AAE3TDX9</accession>
<dbReference type="Pfam" id="PF13715">
    <property type="entry name" value="CarbopepD_reg_2"/>
    <property type="match status" value="1"/>
</dbReference>
<evidence type="ECO:0000256" key="9">
    <source>
        <dbReference type="ARBA" id="ARBA00023237"/>
    </source>
</evidence>
<dbReference type="GO" id="GO:0044718">
    <property type="term" value="P:siderophore transmembrane transport"/>
    <property type="evidence" value="ECO:0007669"/>
    <property type="project" value="TreeGrafter"/>
</dbReference>
<evidence type="ECO:0000256" key="10">
    <source>
        <dbReference type="PROSITE-ProRule" id="PRU01360"/>
    </source>
</evidence>
<organism evidence="14 15">
    <name type="scientific">Stygiobacter electus</name>
    <dbReference type="NCBI Taxonomy" id="3032292"/>
    <lineage>
        <taxon>Bacteria</taxon>
        <taxon>Pseudomonadati</taxon>
        <taxon>Ignavibacteriota</taxon>
        <taxon>Ignavibacteria</taxon>
        <taxon>Ignavibacteriales</taxon>
        <taxon>Melioribacteraceae</taxon>
        <taxon>Stygiobacter</taxon>
    </lineage>
</organism>
<proteinExistence type="inferred from homology"/>
<evidence type="ECO:0000256" key="3">
    <source>
        <dbReference type="ARBA" id="ARBA00022452"/>
    </source>
</evidence>
<dbReference type="PROSITE" id="PS52016">
    <property type="entry name" value="TONB_DEPENDENT_REC_3"/>
    <property type="match status" value="1"/>
</dbReference>
<dbReference type="Pfam" id="PF07715">
    <property type="entry name" value="Plug"/>
    <property type="match status" value="1"/>
</dbReference>
<name>A0AAE3TDX9_9BACT</name>
<evidence type="ECO:0000256" key="6">
    <source>
        <dbReference type="ARBA" id="ARBA00023077"/>
    </source>
</evidence>
<evidence type="ECO:0000256" key="7">
    <source>
        <dbReference type="ARBA" id="ARBA00023136"/>
    </source>
</evidence>
<sequence length="722" mass="81731">MTINFTSKIILLIFLFASQIFSQNSIKGKVINQKGEPIFGASVIIVGTSIGTSADENGNFILSNLKEEKFDLQISAVGYEKRIIKSVQKGKTINVILNESTIQANQIVVSAGKFEQKIEDLTVSTVVLSPEIIKKKNYITIDELLRNISGIQMNLEQVSIRGSSGYSKGAGARVLVAINGLPIYSGDNGDIVWEMIPTNDIERIEIIKGPASSLYGSSAIGGVINIITKNITKNALTNFRTYVGFFDKPAYEVWDWSKQYRRFYGTEITHSNSSGNFGYTFSIKKFDNDSYRQSDFYKRLLGYTKLTYNFNETDNITFFGNYLNQNRGNFLYWKDSRNALVPKDDENGNTVKSNRFFSGLIYHNQFSTYLSADFKASYYRTKFTGYGIEVTTSTADLFRTEALANYKFNNKFILTSGVELSSANISSNIFKNPSFYGGAAYFQLELHQIENLIATFGTRFDLMKLDTLKVKNAVTPRFGLNYKITDNLVLRSSIGTGFRAPTPSEVFTTAGVGAGIDVIENPNLTYETSLSFEIGANYTLSNQISLDATFYQTDYNNFIEPNLTKEGDIQFINLPKARIQGFEFLFDWKISDELKINGGYNYMWARDLNKNIAMKYRPRNSVNLSARYTQAQFEFGVDYRFASKVEEIDNALVQPPLALVIDGEKRVPIYVTDLMAGYNFFVMNIPTKIFFNIKNLFNYNYVEFIGNIAPIRNYSLSFEIYF</sequence>
<dbReference type="SUPFAM" id="SSF56935">
    <property type="entry name" value="Porins"/>
    <property type="match status" value="1"/>
</dbReference>
<dbReference type="Pfam" id="PF00593">
    <property type="entry name" value="TonB_dep_Rec_b-barrel"/>
    <property type="match status" value="1"/>
</dbReference>
<protein>
    <submittedName>
        <fullName evidence="14">TonB-dependent receptor</fullName>
    </submittedName>
</protein>
<keyword evidence="4 10" id="KW-0812">Transmembrane</keyword>
<feature type="domain" description="TonB-dependent receptor plug" evidence="13">
    <location>
        <begin position="118"/>
        <end position="223"/>
    </location>
</feature>
<dbReference type="AlphaFoldDB" id="A0AAE3TDX9"/>
<evidence type="ECO:0000313" key="15">
    <source>
        <dbReference type="Proteomes" id="UP001221302"/>
    </source>
</evidence>
<reference evidence="14" key="1">
    <citation type="submission" date="2023-03" db="EMBL/GenBank/DDBJ databases">
        <title>Stygiobacter electus gen. nov., sp. nov., facultatively anaerobic thermotolerant bacterium of the class Ignavibacteria from a well of Yessentuki mineral water deposit.</title>
        <authorList>
            <person name="Podosokorskaya O.A."/>
            <person name="Elcheninov A.G."/>
            <person name="Petrova N.F."/>
            <person name="Zavarzina D.G."/>
            <person name="Kublanov I.V."/>
            <person name="Merkel A.Y."/>
        </authorList>
    </citation>
    <scope>NUCLEOTIDE SEQUENCE</scope>
    <source>
        <strain evidence="14">09-Me</strain>
    </source>
</reference>
<dbReference type="InterPro" id="IPR012910">
    <property type="entry name" value="Plug_dom"/>
</dbReference>
<dbReference type="PANTHER" id="PTHR30069:SF29">
    <property type="entry name" value="HEMOGLOBIN AND HEMOGLOBIN-HAPTOGLOBIN-BINDING PROTEIN 1-RELATED"/>
    <property type="match status" value="1"/>
</dbReference>
<comment type="similarity">
    <text evidence="10 11">Belongs to the TonB-dependent receptor family.</text>
</comment>
<keyword evidence="15" id="KW-1185">Reference proteome</keyword>
<evidence type="ECO:0000256" key="4">
    <source>
        <dbReference type="ARBA" id="ARBA00022692"/>
    </source>
</evidence>
<dbReference type="InterPro" id="IPR039426">
    <property type="entry name" value="TonB-dep_rcpt-like"/>
</dbReference>
<dbReference type="InterPro" id="IPR036942">
    <property type="entry name" value="Beta-barrel_TonB_sf"/>
</dbReference>
<keyword evidence="8 14" id="KW-0675">Receptor</keyword>
<evidence type="ECO:0000256" key="8">
    <source>
        <dbReference type="ARBA" id="ARBA00023170"/>
    </source>
</evidence>
<keyword evidence="3 10" id="KW-1134">Transmembrane beta strand</keyword>
<dbReference type="InterPro" id="IPR037066">
    <property type="entry name" value="Plug_dom_sf"/>
</dbReference>
<keyword evidence="5" id="KW-0732">Signal</keyword>
<comment type="subcellular location">
    <subcellularLocation>
        <location evidence="1 10">Cell outer membrane</location>
        <topology evidence="1 10">Multi-pass membrane protein</topology>
    </subcellularLocation>
</comment>
<dbReference type="EMBL" id="JARGDL010000005">
    <property type="protein sequence ID" value="MDF1611673.1"/>
    <property type="molecule type" value="Genomic_DNA"/>
</dbReference>
<dbReference type="SUPFAM" id="SSF49464">
    <property type="entry name" value="Carboxypeptidase regulatory domain-like"/>
    <property type="match status" value="1"/>
</dbReference>
<evidence type="ECO:0000256" key="1">
    <source>
        <dbReference type="ARBA" id="ARBA00004571"/>
    </source>
</evidence>
<dbReference type="RefSeq" id="WP_321535440.1">
    <property type="nucleotide sequence ID" value="NZ_JARGDL010000005.1"/>
</dbReference>
<dbReference type="PANTHER" id="PTHR30069">
    <property type="entry name" value="TONB-DEPENDENT OUTER MEMBRANE RECEPTOR"/>
    <property type="match status" value="1"/>
</dbReference>
<dbReference type="GO" id="GO:0015344">
    <property type="term" value="F:siderophore uptake transmembrane transporter activity"/>
    <property type="evidence" value="ECO:0007669"/>
    <property type="project" value="TreeGrafter"/>
</dbReference>
<keyword evidence="2 10" id="KW-0813">Transport</keyword>
<dbReference type="CDD" id="cd01347">
    <property type="entry name" value="ligand_gated_channel"/>
    <property type="match status" value="1"/>
</dbReference>
<dbReference type="InterPro" id="IPR008969">
    <property type="entry name" value="CarboxyPept-like_regulatory"/>
</dbReference>
<comment type="caution">
    <text evidence="14">The sequence shown here is derived from an EMBL/GenBank/DDBJ whole genome shotgun (WGS) entry which is preliminary data.</text>
</comment>
<evidence type="ECO:0000313" key="14">
    <source>
        <dbReference type="EMBL" id="MDF1611673.1"/>
    </source>
</evidence>
<dbReference type="Proteomes" id="UP001221302">
    <property type="component" value="Unassembled WGS sequence"/>
</dbReference>
<gene>
    <name evidence="14" type="ORF">P0M35_05900</name>
</gene>
<keyword evidence="6 11" id="KW-0798">TonB box</keyword>
<dbReference type="Gene3D" id="2.60.40.1120">
    <property type="entry name" value="Carboxypeptidase-like, regulatory domain"/>
    <property type="match status" value="1"/>
</dbReference>
<feature type="domain" description="TonB-dependent receptor-like beta-barrel" evidence="12">
    <location>
        <begin position="261"/>
        <end position="696"/>
    </location>
</feature>
<evidence type="ECO:0000259" key="12">
    <source>
        <dbReference type="Pfam" id="PF00593"/>
    </source>
</evidence>
<evidence type="ECO:0000259" key="13">
    <source>
        <dbReference type="Pfam" id="PF07715"/>
    </source>
</evidence>
<evidence type="ECO:0000256" key="11">
    <source>
        <dbReference type="RuleBase" id="RU003357"/>
    </source>
</evidence>
<keyword evidence="9 10" id="KW-0998">Cell outer membrane</keyword>
<keyword evidence="7 10" id="KW-0472">Membrane</keyword>
<evidence type="ECO:0000256" key="5">
    <source>
        <dbReference type="ARBA" id="ARBA00022729"/>
    </source>
</evidence>
<dbReference type="Gene3D" id="2.170.130.10">
    <property type="entry name" value="TonB-dependent receptor, plug domain"/>
    <property type="match status" value="1"/>
</dbReference>
<evidence type="ECO:0000256" key="2">
    <source>
        <dbReference type="ARBA" id="ARBA00022448"/>
    </source>
</evidence>
<dbReference type="Gene3D" id="2.40.170.20">
    <property type="entry name" value="TonB-dependent receptor, beta-barrel domain"/>
    <property type="match status" value="1"/>
</dbReference>
<dbReference type="GO" id="GO:0009279">
    <property type="term" value="C:cell outer membrane"/>
    <property type="evidence" value="ECO:0007669"/>
    <property type="project" value="UniProtKB-SubCell"/>
</dbReference>
<dbReference type="InterPro" id="IPR000531">
    <property type="entry name" value="Beta-barrel_TonB"/>
</dbReference>